<dbReference type="AlphaFoldDB" id="A0A6M3LBA3"/>
<name>A0A6M3LBA3_9ZZZZ</name>
<accession>A0A6M3LBA3</accession>
<protein>
    <submittedName>
        <fullName evidence="2">Uncharacterized protein</fullName>
    </submittedName>
</protein>
<reference evidence="2" key="1">
    <citation type="submission" date="2020-03" db="EMBL/GenBank/DDBJ databases">
        <title>The deep terrestrial virosphere.</title>
        <authorList>
            <person name="Holmfeldt K."/>
            <person name="Nilsson E."/>
            <person name="Simone D."/>
            <person name="Lopez-Fernandez M."/>
            <person name="Wu X."/>
            <person name="de Brujin I."/>
            <person name="Lundin D."/>
            <person name="Andersson A."/>
            <person name="Bertilsson S."/>
            <person name="Dopson M."/>
        </authorList>
    </citation>
    <scope>NUCLEOTIDE SEQUENCE</scope>
    <source>
        <strain evidence="1">MM415A00504</strain>
        <strain evidence="2">MM415B04696</strain>
    </source>
</reference>
<evidence type="ECO:0000313" key="1">
    <source>
        <dbReference type="EMBL" id="QJA81639.1"/>
    </source>
</evidence>
<gene>
    <name evidence="1" type="ORF">MM415A00504_0039</name>
    <name evidence="2" type="ORF">MM415B04696_0010</name>
</gene>
<sequence length="111" mass="12365">MTGYRGTPGDSYKPSNGCEGIDFMDQFCAHCVKDKALNGEKDPDICDGDDYCGIIAASMLYKIHNKGYPPEWVYDDEGLPTCTAFEAVPEPDQSVTLSECEHCLTRWICLR</sequence>
<dbReference type="EMBL" id="MT143064">
    <property type="protein sequence ID" value="QJA92407.1"/>
    <property type="molecule type" value="Genomic_DNA"/>
</dbReference>
<evidence type="ECO:0000313" key="2">
    <source>
        <dbReference type="EMBL" id="QJA92407.1"/>
    </source>
</evidence>
<proteinExistence type="predicted"/>
<organism evidence="2">
    <name type="scientific">viral metagenome</name>
    <dbReference type="NCBI Taxonomy" id="1070528"/>
    <lineage>
        <taxon>unclassified sequences</taxon>
        <taxon>metagenomes</taxon>
        <taxon>organismal metagenomes</taxon>
    </lineage>
</organism>
<dbReference type="EMBL" id="MT142465">
    <property type="protein sequence ID" value="QJA81639.1"/>
    <property type="molecule type" value="Genomic_DNA"/>
</dbReference>